<gene>
    <name evidence="1" type="ORF">HIJ39_22370</name>
</gene>
<dbReference type="GO" id="GO:0016740">
    <property type="term" value="F:transferase activity"/>
    <property type="evidence" value="ECO:0007669"/>
    <property type="project" value="UniProtKB-KW"/>
</dbReference>
<evidence type="ECO:0000313" key="1">
    <source>
        <dbReference type="EMBL" id="NMP25050.1"/>
    </source>
</evidence>
<dbReference type="AlphaFoldDB" id="A0A7Y0L9M9"/>
<proteinExistence type="predicted"/>
<keyword evidence="2" id="KW-1185">Reference proteome</keyword>
<dbReference type="Proteomes" id="UP000533476">
    <property type="component" value="Unassembled WGS sequence"/>
</dbReference>
<dbReference type="Pfam" id="PF08843">
    <property type="entry name" value="AbiEii"/>
    <property type="match status" value="1"/>
</dbReference>
<keyword evidence="1" id="KW-0808">Transferase</keyword>
<sequence length="44" mass="4846">MSQFYLAGGTALALHLGHRQSRDLDFFTRNPLGTLPPLTGMDDI</sequence>
<comment type="caution">
    <text evidence="1">The sequence shown here is derived from an EMBL/GenBank/DDBJ whole genome shotgun (WGS) entry which is preliminary data.</text>
</comment>
<organism evidence="1 2">
    <name type="scientific">Sulfobacillus harzensis</name>
    <dbReference type="NCBI Taxonomy" id="2729629"/>
    <lineage>
        <taxon>Bacteria</taxon>
        <taxon>Bacillati</taxon>
        <taxon>Bacillota</taxon>
        <taxon>Clostridia</taxon>
        <taxon>Eubacteriales</taxon>
        <taxon>Clostridiales Family XVII. Incertae Sedis</taxon>
        <taxon>Sulfobacillus</taxon>
    </lineage>
</organism>
<dbReference type="EMBL" id="JABBVZ010000211">
    <property type="protein sequence ID" value="NMP25050.1"/>
    <property type="molecule type" value="Genomic_DNA"/>
</dbReference>
<evidence type="ECO:0000313" key="2">
    <source>
        <dbReference type="Proteomes" id="UP000533476"/>
    </source>
</evidence>
<reference evidence="1 2" key="1">
    <citation type="submission" date="2020-04" db="EMBL/GenBank/DDBJ databases">
        <authorList>
            <person name="Zhang R."/>
            <person name="Schippers A."/>
        </authorList>
    </citation>
    <scope>NUCLEOTIDE SEQUENCE [LARGE SCALE GENOMIC DNA]</scope>
    <source>
        <strain evidence="1 2">DSM 109850</strain>
    </source>
</reference>
<protein>
    <submittedName>
        <fullName evidence="1">Nucleotidyl transferase AbiEii/AbiGii toxin family protein</fullName>
    </submittedName>
</protein>
<accession>A0A7Y0L9M9</accession>
<name>A0A7Y0L9M9_9FIRM</name>
<dbReference type="InterPro" id="IPR014942">
    <property type="entry name" value="AbiEii"/>
</dbReference>